<evidence type="ECO:0000313" key="2">
    <source>
        <dbReference type="Proteomes" id="UP001396334"/>
    </source>
</evidence>
<dbReference type="EMBL" id="JBBPBN010000038">
    <property type="protein sequence ID" value="KAK8999915.1"/>
    <property type="molecule type" value="Genomic_DNA"/>
</dbReference>
<sequence>MASVVTLLATSMQSDIHELPGHQKLLRATHRICVARRPIISNIHWITTIHQRIWQHVAILSFPHCTPLKLVAKSWYPIVLAFMWLKSKKKALQDNCDTSKGHRRHQFGP</sequence>
<comment type="caution">
    <text evidence="1">The sequence shown here is derived from an EMBL/GenBank/DDBJ whole genome shotgun (WGS) entry which is preliminary data.</text>
</comment>
<keyword evidence="2" id="KW-1185">Reference proteome</keyword>
<evidence type="ECO:0000313" key="1">
    <source>
        <dbReference type="EMBL" id="KAK8999915.1"/>
    </source>
</evidence>
<reference evidence="1 2" key="1">
    <citation type="journal article" date="2024" name="G3 (Bethesda)">
        <title>Genome assembly of Hibiscus sabdariffa L. provides insights into metabolisms of medicinal natural products.</title>
        <authorList>
            <person name="Kim T."/>
        </authorList>
    </citation>
    <scope>NUCLEOTIDE SEQUENCE [LARGE SCALE GENOMIC DNA]</scope>
    <source>
        <strain evidence="1">TK-2024</strain>
        <tissue evidence="1">Old leaves</tissue>
    </source>
</reference>
<name>A0ABR2QH94_9ROSI</name>
<organism evidence="1 2">
    <name type="scientific">Hibiscus sabdariffa</name>
    <name type="common">roselle</name>
    <dbReference type="NCBI Taxonomy" id="183260"/>
    <lineage>
        <taxon>Eukaryota</taxon>
        <taxon>Viridiplantae</taxon>
        <taxon>Streptophyta</taxon>
        <taxon>Embryophyta</taxon>
        <taxon>Tracheophyta</taxon>
        <taxon>Spermatophyta</taxon>
        <taxon>Magnoliopsida</taxon>
        <taxon>eudicotyledons</taxon>
        <taxon>Gunneridae</taxon>
        <taxon>Pentapetalae</taxon>
        <taxon>rosids</taxon>
        <taxon>malvids</taxon>
        <taxon>Malvales</taxon>
        <taxon>Malvaceae</taxon>
        <taxon>Malvoideae</taxon>
        <taxon>Hibiscus</taxon>
    </lineage>
</organism>
<gene>
    <name evidence="1" type="ORF">V6N11_082053</name>
</gene>
<proteinExistence type="predicted"/>
<dbReference type="Proteomes" id="UP001396334">
    <property type="component" value="Unassembled WGS sequence"/>
</dbReference>
<protein>
    <submittedName>
        <fullName evidence="1">Uncharacterized protein</fullName>
    </submittedName>
</protein>
<accession>A0ABR2QH94</accession>